<evidence type="ECO:0000256" key="3">
    <source>
        <dbReference type="ARBA" id="ARBA00022452"/>
    </source>
</evidence>
<organism evidence="12 13">
    <name type="scientific">Mucilaginibacter gossypiicola</name>
    <dbReference type="NCBI Taxonomy" id="551995"/>
    <lineage>
        <taxon>Bacteria</taxon>
        <taxon>Pseudomonadati</taxon>
        <taxon>Bacteroidota</taxon>
        <taxon>Sphingobacteriia</taxon>
        <taxon>Sphingobacteriales</taxon>
        <taxon>Sphingobacteriaceae</taxon>
        <taxon>Mucilaginibacter</taxon>
    </lineage>
</organism>
<dbReference type="GO" id="GO:0046930">
    <property type="term" value="C:pore complex"/>
    <property type="evidence" value="ECO:0007669"/>
    <property type="project" value="UniProtKB-KW"/>
</dbReference>
<feature type="chain" id="PRO_5011599790" evidence="10">
    <location>
        <begin position="22"/>
        <end position="574"/>
    </location>
</feature>
<evidence type="ECO:0000256" key="8">
    <source>
        <dbReference type="ARBA" id="ARBA00023237"/>
    </source>
</evidence>
<sequence>MIKVYLTTVILSLTYLGTAYAQNISDSTKTTATTTSSETQTAKVFGGLGQYRKFSIGINGGVTSPVIATGGRNNDFNSHSVSYGYGIYLKEQLAHSFALQLDVTGGKVKGKNDPAPTATGDYVSYDTRFRQASISAVVNVATIDFIRRKNAVNFYLKGGAGMAFYDPKVTRVGADEFHFKNPTSDGSHYVKEFVVPVGAGVKFRLSDAVALDLGYTQTYVGADNFDGYNKSYPTKDHYSYAYAGLAFTLGSKSKPVLEWVNPVAMMYDELYDAALRQEVEALKGRVANVETAVNDLKKDSDGDGVADQFDKCPGTAAGSVVDGSGCTMIFPHADTIKASPGTAAYANIQFEFDSSVLRTSSYPVLDATSADLRASGKAIELDGFTSNDEGTAAHQMRLAKDRANSVKTYLVNSGVDPQKVKIKAFGESRPIASNSTEEGRILNRRVQFNIQAATSSPFPTRITFDPNQSVLKADMQSKLKVIVAYLTANPGAQIALKGHCNTQEIPRTELNNDHNTPIKLSQARINSVFDYLISQHVTDGQIKSKIALGTASPLSGVNNYDRQFQNRSVEITKR</sequence>
<reference evidence="13" key="1">
    <citation type="submission" date="2016-10" db="EMBL/GenBank/DDBJ databases">
        <authorList>
            <person name="Varghese N."/>
            <person name="Submissions S."/>
        </authorList>
    </citation>
    <scope>NUCLEOTIDE SEQUENCE [LARGE SCALE GENOMIC DNA]</scope>
    <source>
        <strain evidence="13">Gh-48</strain>
    </source>
</reference>
<evidence type="ECO:0000256" key="7">
    <source>
        <dbReference type="ARBA" id="ARBA00023136"/>
    </source>
</evidence>
<keyword evidence="7 9" id="KW-0472">Membrane</keyword>
<feature type="signal peptide" evidence="10">
    <location>
        <begin position="1"/>
        <end position="21"/>
    </location>
</feature>
<dbReference type="PRINTS" id="PR01021">
    <property type="entry name" value="OMPADOMAIN"/>
</dbReference>
<dbReference type="STRING" id="551995.SAMN05192574_11491"/>
<dbReference type="Pfam" id="PF00691">
    <property type="entry name" value="OmpA"/>
    <property type="match status" value="2"/>
</dbReference>
<dbReference type="InterPro" id="IPR006665">
    <property type="entry name" value="OmpA-like"/>
</dbReference>
<comment type="subcellular location">
    <subcellularLocation>
        <location evidence="1">Cell outer membrane</location>
        <topology evidence="1">Multi-pass membrane protein</topology>
    </subcellularLocation>
</comment>
<evidence type="ECO:0000256" key="10">
    <source>
        <dbReference type="SAM" id="SignalP"/>
    </source>
</evidence>
<dbReference type="InterPro" id="IPR006664">
    <property type="entry name" value="OMP_bac"/>
</dbReference>
<evidence type="ECO:0000256" key="9">
    <source>
        <dbReference type="PROSITE-ProRule" id="PRU00473"/>
    </source>
</evidence>
<feature type="domain" description="OmpA-like" evidence="11">
    <location>
        <begin position="451"/>
        <end position="574"/>
    </location>
</feature>
<keyword evidence="2" id="KW-0813">Transport</keyword>
<dbReference type="PROSITE" id="PS51123">
    <property type="entry name" value="OMPA_2"/>
    <property type="match status" value="2"/>
</dbReference>
<dbReference type="SUPFAM" id="SSF103647">
    <property type="entry name" value="TSP type-3 repeat"/>
    <property type="match status" value="1"/>
</dbReference>
<evidence type="ECO:0000256" key="6">
    <source>
        <dbReference type="ARBA" id="ARBA00023114"/>
    </source>
</evidence>
<dbReference type="SUPFAM" id="SSF56925">
    <property type="entry name" value="OMPA-like"/>
    <property type="match status" value="1"/>
</dbReference>
<dbReference type="Gene3D" id="3.30.1330.60">
    <property type="entry name" value="OmpA-like domain"/>
    <property type="match status" value="2"/>
</dbReference>
<dbReference type="GO" id="GO:0009279">
    <property type="term" value="C:cell outer membrane"/>
    <property type="evidence" value="ECO:0007669"/>
    <property type="project" value="UniProtKB-SubCell"/>
</dbReference>
<dbReference type="Gene3D" id="2.40.160.20">
    <property type="match status" value="1"/>
</dbReference>
<dbReference type="OrthoDB" id="1522982at2"/>
<evidence type="ECO:0000256" key="4">
    <source>
        <dbReference type="ARBA" id="ARBA00022692"/>
    </source>
</evidence>
<accession>A0A1H8T411</accession>
<keyword evidence="10" id="KW-0732">Signal</keyword>
<dbReference type="AlphaFoldDB" id="A0A1H8T411"/>
<name>A0A1H8T411_9SPHI</name>
<gene>
    <name evidence="12" type="ORF">SAMN05192574_11491</name>
</gene>
<dbReference type="GO" id="GO:0005509">
    <property type="term" value="F:calcium ion binding"/>
    <property type="evidence" value="ECO:0007669"/>
    <property type="project" value="InterPro"/>
</dbReference>
<evidence type="ECO:0000313" key="12">
    <source>
        <dbReference type="EMBL" id="SEO85374.1"/>
    </source>
</evidence>
<evidence type="ECO:0000259" key="11">
    <source>
        <dbReference type="PROSITE" id="PS51123"/>
    </source>
</evidence>
<dbReference type="PANTHER" id="PTHR30329:SF21">
    <property type="entry name" value="LIPOPROTEIN YIAD-RELATED"/>
    <property type="match status" value="1"/>
</dbReference>
<keyword evidence="6" id="KW-0626">Porin</keyword>
<dbReference type="InterPro" id="IPR011250">
    <property type="entry name" value="OMP/PagP_B-barrel"/>
</dbReference>
<dbReference type="GO" id="GO:0015288">
    <property type="term" value="F:porin activity"/>
    <property type="evidence" value="ECO:0007669"/>
    <property type="project" value="UniProtKB-KW"/>
</dbReference>
<protein>
    <submittedName>
        <fullName evidence="12">OmpA-OmpF porin, OOP family</fullName>
    </submittedName>
</protein>
<keyword evidence="13" id="KW-1185">Reference proteome</keyword>
<dbReference type="RefSeq" id="WP_091219658.1">
    <property type="nucleotide sequence ID" value="NZ_FOCL01000014.1"/>
</dbReference>
<dbReference type="EMBL" id="FOCL01000014">
    <property type="protein sequence ID" value="SEO85374.1"/>
    <property type="molecule type" value="Genomic_DNA"/>
</dbReference>
<feature type="domain" description="OmpA-like" evidence="11">
    <location>
        <begin position="337"/>
        <end position="454"/>
    </location>
</feature>
<keyword evidence="4" id="KW-0812">Transmembrane</keyword>
<evidence type="ECO:0000256" key="5">
    <source>
        <dbReference type="ARBA" id="ARBA00023065"/>
    </source>
</evidence>
<keyword evidence="8" id="KW-0998">Cell outer membrane</keyword>
<dbReference type="SUPFAM" id="SSF103088">
    <property type="entry name" value="OmpA-like"/>
    <property type="match status" value="2"/>
</dbReference>
<evidence type="ECO:0000256" key="2">
    <source>
        <dbReference type="ARBA" id="ARBA00022448"/>
    </source>
</evidence>
<evidence type="ECO:0000313" key="13">
    <source>
        <dbReference type="Proteomes" id="UP000198942"/>
    </source>
</evidence>
<evidence type="ECO:0000256" key="1">
    <source>
        <dbReference type="ARBA" id="ARBA00004571"/>
    </source>
</evidence>
<dbReference type="CDD" id="cd07185">
    <property type="entry name" value="OmpA_C-like"/>
    <property type="match status" value="2"/>
</dbReference>
<dbReference type="InterPro" id="IPR036737">
    <property type="entry name" value="OmpA-like_sf"/>
</dbReference>
<dbReference type="InterPro" id="IPR050330">
    <property type="entry name" value="Bact_OuterMem_StrucFunc"/>
</dbReference>
<dbReference type="Proteomes" id="UP000198942">
    <property type="component" value="Unassembled WGS sequence"/>
</dbReference>
<proteinExistence type="predicted"/>
<dbReference type="InterPro" id="IPR028974">
    <property type="entry name" value="TSP_type-3_rpt"/>
</dbReference>
<keyword evidence="3" id="KW-1134">Transmembrane beta strand</keyword>
<keyword evidence="5" id="KW-0406">Ion transport</keyword>
<dbReference type="PANTHER" id="PTHR30329">
    <property type="entry name" value="STATOR ELEMENT OF FLAGELLAR MOTOR COMPLEX"/>
    <property type="match status" value="1"/>
</dbReference>
<dbReference type="GO" id="GO:0006811">
    <property type="term" value="P:monoatomic ion transport"/>
    <property type="evidence" value="ECO:0007669"/>
    <property type="project" value="UniProtKB-KW"/>
</dbReference>